<reference evidence="4 5" key="1">
    <citation type="submission" date="2024-04" db="EMBL/GenBank/DDBJ databases">
        <title>Tritrichomonas musculus Genome.</title>
        <authorList>
            <person name="Alves-Ferreira E."/>
            <person name="Grigg M."/>
            <person name="Lorenzi H."/>
            <person name="Galac M."/>
        </authorList>
    </citation>
    <scope>NUCLEOTIDE SEQUENCE [LARGE SCALE GENOMIC DNA]</scope>
    <source>
        <strain evidence="4 5">EAF2021</strain>
    </source>
</reference>
<dbReference type="Gene3D" id="3.10.20.90">
    <property type="entry name" value="Phosphatidylinositol 3-kinase Catalytic Subunit, Chain A, domain 1"/>
    <property type="match status" value="1"/>
</dbReference>
<dbReference type="InterPro" id="IPR015940">
    <property type="entry name" value="UBA"/>
</dbReference>
<evidence type="ECO:0000313" key="5">
    <source>
        <dbReference type="Proteomes" id="UP001470230"/>
    </source>
</evidence>
<feature type="domain" description="UBA" evidence="2">
    <location>
        <begin position="315"/>
        <end position="359"/>
    </location>
</feature>
<evidence type="ECO:0000259" key="2">
    <source>
        <dbReference type="PROSITE" id="PS50030"/>
    </source>
</evidence>
<evidence type="ECO:0008006" key="6">
    <source>
        <dbReference type="Google" id="ProtNLM"/>
    </source>
</evidence>
<gene>
    <name evidence="4" type="ORF">M9Y10_001928</name>
</gene>
<proteinExistence type="predicted"/>
<name>A0ABR2LA13_9EUKA</name>
<dbReference type="SUPFAM" id="SSF46934">
    <property type="entry name" value="UBA-like"/>
    <property type="match status" value="1"/>
</dbReference>
<organism evidence="4 5">
    <name type="scientific">Tritrichomonas musculus</name>
    <dbReference type="NCBI Taxonomy" id="1915356"/>
    <lineage>
        <taxon>Eukaryota</taxon>
        <taxon>Metamonada</taxon>
        <taxon>Parabasalia</taxon>
        <taxon>Tritrichomonadida</taxon>
        <taxon>Tritrichomonadidae</taxon>
        <taxon>Tritrichomonas</taxon>
    </lineage>
</organism>
<dbReference type="CDD" id="cd17039">
    <property type="entry name" value="Ubl_ubiquitin_like"/>
    <property type="match status" value="1"/>
</dbReference>
<sequence length="550" mass="61909">MKILINIQKDRDCEVDVPETYTINDLKKHLLKELNIQYDDAYFKKTKIIYQKKVLRDDNVLLNIGFFDGVKVSCKIPSNKNSSLESNVSSTSTDSSFPQISTSQTVLQPSQAFDSNSSLISSNPDISFPQISTQQNTIPQNQAFIPNTPDPLTSTSTPTINDFSFPQISTQQNVIPPDQILYSSTVNPIASTSALANSDFSFPQISTQQNVIPPNYPSFPNTPSSTTSMGAPVNNNFSFPQISTQQRVYAQNQPSSNPMQYQSSANSDFSFPQITTQQAIHTPNQIAPTNQNMYFPSQANPMMNQIQSLFQGYMNMDYRSLENNVNQLVSLGFPERGSRNALRMLGNNIDVAQKALSSGMFLDDKSNKLIEGLLNNTMSPEQRQQAIRELTQDIISKVYSDQLPEDRQYIYQESLNKYHQIQNSFYQMNPAMRNAPYLGAPQPMPMIQHNNLSRQEFEILPLLRNALSGLGNSTENPFVVYLGTTDDSQFQSEEIFDKFLMASNMEEPQWKFVAKCLLNNIGINEAFFYLECSNDDPIAAESLIRENGVQ</sequence>
<dbReference type="Gene3D" id="1.10.8.10">
    <property type="entry name" value="DNA helicase RuvA subunit, C-terminal domain"/>
    <property type="match status" value="1"/>
</dbReference>
<dbReference type="InterPro" id="IPR000626">
    <property type="entry name" value="Ubiquitin-like_dom"/>
</dbReference>
<protein>
    <recommendedName>
        <fullName evidence="6">UBA domain-containing protein</fullName>
    </recommendedName>
</protein>
<dbReference type="EMBL" id="JAPFFF010000001">
    <property type="protein sequence ID" value="KAK8899612.1"/>
    <property type="molecule type" value="Genomic_DNA"/>
</dbReference>
<keyword evidence="5" id="KW-1185">Reference proteome</keyword>
<evidence type="ECO:0000259" key="3">
    <source>
        <dbReference type="PROSITE" id="PS50053"/>
    </source>
</evidence>
<dbReference type="SUPFAM" id="SSF54236">
    <property type="entry name" value="Ubiquitin-like"/>
    <property type="match status" value="1"/>
</dbReference>
<dbReference type="InterPro" id="IPR009060">
    <property type="entry name" value="UBA-like_sf"/>
</dbReference>
<evidence type="ECO:0000256" key="1">
    <source>
        <dbReference type="SAM" id="MobiDB-lite"/>
    </source>
</evidence>
<dbReference type="PROSITE" id="PS50053">
    <property type="entry name" value="UBIQUITIN_2"/>
    <property type="match status" value="1"/>
</dbReference>
<accession>A0ABR2LA13</accession>
<dbReference type="Proteomes" id="UP001470230">
    <property type="component" value="Unassembled WGS sequence"/>
</dbReference>
<evidence type="ECO:0000313" key="4">
    <source>
        <dbReference type="EMBL" id="KAK8899612.1"/>
    </source>
</evidence>
<feature type="domain" description="Ubiquitin-like" evidence="3">
    <location>
        <begin position="1"/>
        <end position="72"/>
    </location>
</feature>
<comment type="caution">
    <text evidence="4">The sequence shown here is derived from an EMBL/GenBank/DDBJ whole genome shotgun (WGS) entry which is preliminary data.</text>
</comment>
<dbReference type="InterPro" id="IPR029071">
    <property type="entry name" value="Ubiquitin-like_domsf"/>
</dbReference>
<feature type="region of interest" description="Disordered" evidence="1">
    <location>
        <begin position="80"/>
        <end position="101"/>
    </location>
</feature>
<dbReference type="PROSITE" id="PS50030">
    <property type="entry name" value="UBA"/>
    <property type="match status" value="1"/>
</dbReference>